<protein>
    <submittedName>
        <fullName evidence="1">S-adenosyl methyltransferase</fullName>
    </submittedName>
</protein>
<keyword evidence="2" id="KW-1185">Reference proteome</keyword>
<dbReference type="Pfam" id="PF04672">
    <property type="entry name" value="Methyltransf_19"/>
    <property type="match status" value="1"/>
</dbReference>
<gene>
    <name evidence="1" type="ORF">FF36_04254</name>
</gene>
<reference evidence="2" key="1">
    <citation type="submission" date="2015-02" db="EMBL/GenBank/DDBJ databases">
        <title>Draft Genome of Frankia sp. CpI1-S.</title>
        <authorList>
            <person name="Oshone R.T."/>
            <person name="Ngom M."/>
            <person name="Ghodhbane-Gtari F."/>
            <person name="Gtari M."/>
            <person name="Morris K."/>
            <person name="Thomas K."/>
            <person name="Sen A."/>
            <person name="Tisa L.S."/>
        </authorList>
    </citation>
    <scope>NUCLEOTIDE SEQUENCE [LARGE SCALE GENOMIC DNA]</scope>
    <source>
        <strain evidence="2">CpI1-S</strain>
    </source>
</reference>
<dbReference type="InterPro" id="IPR006764">
    <property type="entry name" value="SAM_dep_MeTrfase_SAV2177_type"/>
</dbReference>
<reference evidence="1 2" key="2">
    <citation type="journal article" date="2016" name="Genome Announc.">
        <title>Permanent Draft Genome Sequences for Two Variants of Frankia sp. Strain CpI1, the First Frankia Strain Isolated from Root Nodules of Comptonia peregrina.</title>
        <authorList>
            <person name="Oshone R."/>
            <person name="Hurst S.G.IV."/>
            <person name="Abebe-Akele F."/>
            <person name="Simpson S."/>
            <person name="Morris K."/>
            <person name="Thomas W.K."/>
            <person name="Tisa L.S."/>
        </authorList>
    </citation>
    <scope>NUCLEOTIDE SEQUENCE [LARGE SCALE GENOMIC DNA]</scope>
    <source>
        <strain evidence="2">CpI1-S</strain>
    </source>
</reference>
<accession>A0A0D8BBW6</accession>
<dbReference type="EMBL" id="JYFN01000037">
    <property type="protein sequence ID" value="KJE21444.1"/>
    <property type="molecule type" value="Genomic_DNA"/>
</dbReference>
<evidence type="ECO:0000313" key="2">
    <source>
        <dbReference type="Proteomes" id="UP000032545"/>
    </source>
</evidence>
<dbReference type="RefSeq" id="WP_044886800.1">
    <property type="nucleotide sequence ID" value="NZ_JYFN01000037.1"/>
</dbReference>
<proteinExistence type="predicted"/>
<comment type="caution">
    <text evidence="1">The sequence shown here is derived from an EMBL/GenBank/DDBJ whole genome shotgun (WGS) entry which is preliminary data.</text>
</comment>
<dbReference type="AlphaFoldDB" id="A0A0D8BBW6"/>
<dbReference type="Gene3D" id="3.40.50.150">
    <property type="entry name" value="Vaccinia Virus protein VP39"/>
    <property type="match status" value="1"/>
</dbReference>
<dbReference type="OrthoDB" id="3516042at2"/>
<keyword evidence="1" id="KW-0808">Transferase</keyword>
<evidence type="ECO:0000313" key="1">
    <source>
        <dbReference type="EMBL" id="KJE21444.1"/>
    </source>
</evidence>
<name>A0A0D8BBW6_9ACTN</name>
<dbReference type="InterPro" id="IPR029063">
    <property type="entry name" value="SAM-dependent_MTases_sf"/>
</dbReference>
<dbReference type="PATRIC" id="fig|1502723.3.peg.3974"/>
<dbReference type="GO" id="GO:0008168">
    <property type="term" value="F:methyltransferase activity"/>
    <property type="evidence" value="ECO:0007669"/>
    <property type="project" value="UniProtKB-KW"/>
</dbReference>
<keyword evidence="1" id="KW-0489">Methyltransferase</keyword>
<dbReference type="SUPFAM" id="SSF53335">
    <property type="entry name" value="S-adenosyl-L-methionine-dependent methyltransferases"/>
    <property type="match status" value="1"/>
</dbReference>
<dbReference type="PIRSF" id="PIRSF017393">
    <property type="entry name" value="MTase_SAV2177"/>
    <property type="match status" value="1"/>
</dbReference>
<organism evidence="1 2">
    <name type="scientific">Frankia torreyi</name>
    <dbReference type="NCBI Taxonomy" id="1856"/>
    <lineage>
        <taxon>Bacteria</taxon>
        <taxon>Bacillati</taxon>
        <taxon>Actinomycetota</taxon>
        <taxon>Actinomycetes</taxon>
        <taxon>Frankiales</taxon>
        <taxon>Frankiaceae</taxon>
        <taxon>Frankia</taxon>
    </lineage>
</organism>
<dbReference type="GO" id="GO:0032259">
    <property type="term" value="P:methylation"/>
    <property type="evidence" value="ECO:0007669"/>
    <property type="project" value="UniProtKB-KW"/>
</dbReference>
<sequence length="272" mass="28508">MDEMPGWAAGVDVDRPSAARMYDYALGGSHNFAADREATQAVIAAFPDGPLVARSNRLFLHRAVRFLAAEAGITQFLDLGSGVPTVGNVHEVAQGVNPQARVVYVDIDPVAVVHSRMLLADNPLAAVLQADIREPASILGSSEVTRLLDLSRPVAVLMVTVLHFVADGDDPAGIIGAFRAATVPGSYLAVSHVTADERAEQVHGAGKVYESTPTGVTPRSRATIAGLLAGYDLVEPGLVYLPSWRPDEAHGGLDPLAADPSRAVALAAVGRR</sequence>
<dbReference type="Proteomes" id="UP000032545">
    <property type="component" value="Unassembled WGS sequence"/>
</dbReference>